<evidence type="ECO:0000313" key="7">
    <source>
        <dbReference type="EMBL" id="KAK8843023.1"/>
    </source>
</evidence>
<dbReference type="InterPro" id="IPR018631">
    <property type="entry name" value="AAA-ATPase-like_dom"/>
</dbReference>
<dbReference type="PROSITE" id="PS51686">
    <property type="entry name" value="SAM_MT_RSMB_NOP"/>
    <property type="match status" value="1"/>
</dbReference>
<organism evidence="7 8">
    <name type="scientific">Tritrichomonas musculus</name>
    <dbReference type="NCBI Taxonomy" id="1915356"/>
    <lineage>
        <taxon>Eukaryota</taxon>
        <taxon>Metamonada</taxon>
        <taxon>Parabasalia</taxon>
        <taxon>Tritrichomonadida</taxon>
        <taxon>Tritrichomonadidae</taxon>
        <taxon>Tritrichomonas</taxon>
    </lineage>
</organism>
<proteinExistence type="inferred from homology"/>
<dbReference type="InterPro" id="IPR029063">
    <property type="entry name" value="SAM-dependent_MTases_sf"/>
</dbReference>
<name>A0ABR2HBT0_9EUKA</name>
<reference evidence="7 8" key="1">
    <citation type="submission" date="2024-04" db="EMBL/GenBank/DDBJ databases">
        <title>Tritrichomonas musculus Genome.</title>
        <authorList>
            <person name="Alves-Ferreira E."/>
            <person name="Grigg M."/>
            <person name="Lorenzi H."/>
            <person name="Galac M."/>
        </authorList>
    </citation>
    <scope>NUCLEOTIDE SEQUENCE [LARGE SCALE GENOMIC DNA]</scope>
    <source>
        <strain evidence="7 8">EAF2021</strain>
    </source>
</reference>
<accession>A0ABR2HBT0</accession>
<comment type="similarity">
    <text evidence="5">Belongs to the class I-like SAM-binding methyltransferase superfamily. RsmB/NOP family.</text>
</comment>
<dbReference type="EMBL" id="JAPFFF010000036">
    <property type="protein sequence ID" value="KAK8843023.1"/>
    <property type="molecule type" value="Genomic_DNA"/>
</dbReference>
<evidence type="ECO:0000256" key="3">
    <source>
        <dbReference type="ARBA" id="ARBA00022691"/>
    </source>
</evidence>
<dbReference type="InterPro" id="IPR049560">
    <property type="entry name" value="MeTrfase_RsmB-F_NOP2_cat"/>
</dbReference>
<keyword evidence="4 5" id="KW-0694">RNA-binding</keyword>
<keyword evidence="3 5" id="KW-0949">S-adenosyl-L-methionine</keyword>
<comment type="caution">
    <text evidence="7">The sequence shown here is derived from an EMBL/GenBank/DDBJ whole genome shotgun (WGS) entry which is preliminary data.</text>
</comment>
<keyword evidence="1 5" id="KW-0489">Methyltransferase</keyword>
<dbReference type="PANTHER" id="PTHR34825">
    <property type="entry name" value="CONSERVED PROTEIN, WITH A WEAK D-GALACTARATE DEHYDRATASE/ALTRONATE HYDROLASE DOMAIN"/>
    <property type="match status" value="1"/>
</dbReference>
<evidence type="ECO:0000259" key="6">
    <source>
        <dbReference type="PROSITE" id="PS51686"/>
    </source>
</evidence>
<evidence type="ECO:0000256" key="4">
    <source>
        <dbReference type="ARBA" id="ARBA00022884"/>
    </source>
</evidence>
<gene>
    <name evidence="7" type="ORF">M9Y10_025211</name>
</gene>
<keyword evidence="2 5" id="KW-0808">Transferase</keyword>
<protein>
    <recommendedName>
        <fullName evidence="6">SAM-dependent MTase RsmB/NOP-type domain-containing protein</fullName>
    </recommendedName>
</protein>
<dbReference type="Pfam" id="PF01189">
    <property type="entry name" value="Methyltr_RsmB-F"/>
    <property type="match status" value="1"/>
</dbReference>
<feature type="domain" description="SAM-dependent MTase RsmB/NOP-type" evidence="6">
    <location>
        <begin position="172"/>
        <end position="312"/>
    </location>
</feature>
<dbReference type="InterPro" id="IPR001678">
    <property type="entry name" value="MeTrfase_RsmB-F_NOP2_dom"/>
</dbReference>
<keyword evidence="8" id="KW-1185">Reference proteome</keyword>
<evidence type="ECO:0000256" key="2">
    <source>
        <dbReference type="ARBA" id="ARBA00022679"/>
    </source>
</evidence>
<sequence length="1084" mass="126807">MTNDDFERFTIYEPNQKSTFFYITAKDKQKERLLLNFRYLQPKLEQEKAHINAFQSFDGGKKIFNVIYANNSITINQYIQWLKENASKGFIERMKFSSLIPFLFLDIKLSNTVFCQGTVNPNAIKIISKYLSKGYIFVNEPDIKKGKENYNFGSDNLCVLNYKEPSEVPPIQLFDKVICIAPSTEDGFLYGFQSEWSIDNANNIHDIQKEYLRSSLKKLKQSGICVYSTYSINPIENEAVVNEVLNEMNGSFYLVDCSDKFNDISRLQGLTEWKIKGLNYQTKNSNNINFCMRLYSHLIHSDSTFVAVIKRCEEEYDTNIHIQVENGDFIEKNIFQKVPQNIINGIIENFGFEKSKFTKISFLHSDMFKKIIFYVAKHLAKVIEKENKHLKISQLGSSVFFFNKEDFKTIPVPCYDCLPSEAKFPSKRLICIDFDSFEKLVESLSISIEELPDQSQKDLQLIEDGGVFIKIDKCDFIFGAYLHDNFIKLEMTSEKARQMFEKVKDLKLFQRIGIGYSNFCDIRQNNYFYVDKTEFIGDWWKNGTLATLITRPRRFGKSMTMSMVKYFFSTEYANVKEDLFKGTKIWNDEIMMEIQGTYPVISMNFGRYKSQDVNSILNSIKQEIADATISFRQVLLQNADKLNEDEINFIKSINYEMNDDIAFKAIYKICMLFARIYNKKLIILLDEYDSPMIKFWVNRDDAGWEKLITFLKRFFCSTFKENDFLQRALITGITRICKESIFSGFNNLQVITTSSHSYSTIFGFTYDEVQESLDDYGLNFWEDQIKQWYDGYCFGSTTQIFNPWSITKFLYELKEPDCYWLNTSDNSLIEDLIRKCSPSLSSPLIDLLQNHEIYISMQEDISFNDIYSRELEAIISLFVASGYISIIGKVKRDNISFSILKIPNFEIQQIFKKIITTWFEKSNSYSDFINSFIQCDLESLNKTLNRILLDCIGTFDSVECFFHGLCLGMLIELRDRFDILSNRQSGKGRPDIIFIPKDTTKDNKRYIIEFKYQNKQQNCKKETKTVLLELVQDALQQIEEKHYDQDIIKRGIEQNNIVKYAMVFYDLECLVAIQGINYDAINDN</sequence>
<dbReference type="Pfam" id="PF09820">
    <property type="entry name" value="AAA-ATPase_like"/>
    <property type="match status" value="1"/>
</dbReference>
<comment type="caution">
    <text evidence="5">Lacks conserved residue(s) required for the propagation of feature annotation.</text>
</comment>
<dbReference type="InterPro" id="IPR012547">
    <property type="entry name" value="PDDEXK_9"/>
</dbReference>
<evidence type="ECO:0000256" key="1">
    <source>
        <dbReference type="ARBA" id="ARBA00022603"/>
    </source>
</evidence>
<evidence type="ECO:0000313" key="8">
    <source>
        <dbReference type="Proteomes" id="UP001470230"/>
    </source>
</evidence>
<dbReference type="Proteomes" id="UP001470230">
    <property type="component" value="Unassembled WGS sequence"/>
</dbReference>
<dbReference type="PANTHER" id="PTHR34825:SF1">
    <property type="entry name" value="AAA-ATPASE-LIKE DOMAIN-CONTAINING PROTEIN"/>
    <property type="match status" value="1"/>
</dbReference>
<dbReference type="Gene3D" id="3.40.50.150">
    <property type="entry name" value="Vaccinia Virus protein VP39"/>
    <property type="match status" value="1"/>
</dbReference>
<dbReference type="SUPFAM" id="SSF53335">
    <property type="entry name" value="S-adenosyl-L-methionine-dependent methyltransferases"/>
    <property type="match status" value="1"/>
</dbReference>
<dbReference type="Pfam" id="PF08011">
    <property type="entry name" value="PDDEXK_9"/>
    <property type="match status" value="1"/>
</dbReference>
<evidence type="ECO:0000256" key="5">
    <source>
        <dbReference type="PROSITE-ProRule" id="PRU01023"/>
    </source>
</evidence>